<organism evidence="1 2">
    <name type="scientific">Corchorus olitorius</name>
    <dbReference type="NCBI Taxonomy" id="93759"/>
    <lineage>
        <taxon>Eukaryota</taxon>
        <taxon>Viridiplantae</taxon>
        <taxon>Streptophyta</taxon>
        <taxon>Embryophyta</taxon>
        <taxon>Tracheophyta</taxon>
        <taxon>Spermatophyta</taxon>
        <taxon>Magnoliopsida</taxon>
        <taxon>eudicotyledons</taxon>
        <taxon>Gunneridae</taxon>
        <taxon>Pentapetalae</taxon>
        <taxon>rosids</taxon>
        <taxon>malvids</taxon>
        <taxon>Malvales</taxon>
        <taxon>Malvaceae</taxon>
        <taxon>Grewioideae</taxon>
        <taxon>Apeibeae</taxon>
        <taxon>Corchorus</taxon>
    </lineage>
</organism>
<comment type="caution">
    <text evidence="1">The sequence shown here is derived from an EMBL/GenBank/DDBJ whole genome shotgun (WGS) entry which is preliminary data.</text>
</comment>
<keyword evidence="2" id="KW-1185">Reference proteome</keyword>
<gene>
    <name evidence="1" type="ORF">COLO4_33351</name>
</gene>
<dbReference type="EMBL" id="AWUE01021573">
    <property type="protein sequence ID" value="OMO61739.1"/>
    <property type="molecule type" value="Genomic_DNA"/>
</dbReference>
<protein>
    <submittedName>
        <fullName evidence="1">Uncharacterized protein</fullName>
    </submittedName>
</protein>
<accession>A0A1R3GUI3</accession>
<sequence length="29" mass="3322">MATKLSTTMLHGRRIYRATRPYAISHSMA</sequence>
<reference evidence="2" key="1">
    <citation type="submission" date="2013-09" db="EMBL/GenBank/DDBJ databases">
        <title>Corchorus olitorius genome sequencing.</title>
        <authorList>
            <person name="Alam M."/>
            <person name="Haque M.S."/>
            <person name="Islam M.S."/>
            <person name="Emdad E.M."/>
            <person name="Islam M.M."/>
            <person name="Ahmed B."/>
            <person name="Halim A."/>
            <person name="Hossen Q.M.M."/>
            <person name="Hossain M.Z."/>
            <person name="Ahmed R."/>
            <person name="Khan M.M."/>
            <person name="Islam R."/>
            <person name="Rashid M.M."/>
            <person name="Khan S.A."/>
            <person name="Rahman M.S."/>
            <person name="Alam M."/>
            <person name="Yahiya A.S."/>
            <person name="Khan M.S."/>
            <person name="Azam M.S."/>
            <person name="Haque T."/>
            <person name="Lashkar M.Z.H."/>
            <person name="Akhand A.I."/>
            <person name="Morshed G."/>
            <person name="Roy S."/>
            <person name="Uddin K.S."/>
            <person name="Rabeya T."/>
            <person name="Hossain A.S."/>
            <person name="Chowdhury A."/>
            <person name="Snigdha A.R."/>
            <person name="Mortoza M.S."/>
            <person name="Matin S.A."/>
            <person name="Hoque S.M.E."/>
            <person name="Islam M.K."/>
            <person name="Roy D.K."/>
            <person name="Haider R."/>
            <person name="Moosa M.M."/>
            <person name="Elias S.M."/>
            <person name="Hasan A.M."/>
            <person name="Jahan S."/>
            <person name="Shafiuddin M."/>
            <person name="Mahmood N."/>
            <person name="Shommy N.S."/>
        </authorList>
    </citation>
    <scope>NUCLEOTIDE SEQUENCE [LARGE SCALE GENOMIC DNA]</scope>
    <source>
        <strain evidence="2">cv. O-4</strain>
    </source>
</reference>
<dbReference type="Proteomes" id="UP000187203">
    <property type="component" value="Unassembled WGS sequence"/>
</dbReference>
<name>A0A1R3GUI3_9ROSI</name>
<evidence type="ECO:0000313" key="1">
    <source>
        <dbReference type="EMBL" id="OMO61739.1"/>
    </source>
</evidence>
<evidence type="ECO:0000313" key="2">
    <source>
        <dbReference type="Proteomes" id="UP000187203"/>
    </source>
</evidence>
<dbReference type="AlphaFoldDB" id="A0A1R3GUI3"/>
<proteinExistence type="predicted"/>